<evidence type="ECO:0000256" key="1">
    <source>
        <dbReference type="SAM" id="MobiDB-lite"/>
    </source>
</evidence>
<feature type="compositionally biased region" description="Basic residues" evidence="1">
    <location>
        <begin position="14"/>
        <end position="40"/>
    </location>
</feature>
<protein>
    <submittedName>
        <fullName evidence="2">Uncharacterized protein</fullName>
    </submittedName>
</protein>
<evidence type="ECO:0000313" key="2">
    <source>
        <dbReference type="EMBL" id="EHO49277.1"/>
    </source>
</evidence>
<proteinExistence type="predicted"/>
<evidence type="ECO:0000313" key="3">
    <source>
        <dbReference type="Proteomes" id="UP000005025"/>
    </source>
</evidence>
<dbReference type="STRING" id="797516.HMPREF9104_02623"/>
<feature type="region of interest" description="Disordered" evidence="1">
    <location>
        <begin position="14"/>
        <end position="50"/>
    </location>
</feature>
<name>H1LJ31_9LACO</name>
<dbReference type="Proteomes" id="UP000005025">
    <property type="component" value="Unassembled WGS sequence"/>
</dbReference>
<organism evidence="2 3">
    <name type="scientific">Lentilactobacillus kisonensis F0435</name>
    <dbReference type="NCBI Taxonomy" id="797516"/>
    <lineage>
        <taxon>Bacteria</taxon>
        <taxon>Bacillati</taxon>
        <taxon>Bacillota</taxon>
        <taxon>Bacilli</taxon>
        <taxon>Lactobacillales</taxon>
        <taxon>Lactobacillaceae</taxon>
        <taxon>Lentilactobacillus</taxon>
    </lineage>
</organism>
<comment type="caution">
    <text evidence="2">The sequence shown here is derived from an EMBL/GenBank/DDBJ whole genome shotgun (WGS) entry which is preliminary data.</text>
</comment>
<reference evidence="2 3" key="1">
    <citation type="submission" date="2011-09" db="EMBL/GenBank/DDBJ databases">
        <authorList>
            <person name="Weinstock G."/>
            <person name="Sodergren E."/>
            <person name="Clifton S."/>
            <person name="Fulton L."/>
            <person name="Fulton B."/>
            <person name="Courtney L."/>
            <person name="Fronick C."/>
            <person name="Harrison M."/>
            <person name="Strong C."/>
            <person name="Farmer C."/>
            <person name="Delahaunty K."/>
            <person name="Markovic C."/>
            <person name="Hall O."/>
            <person name="Minx P."/>
            <person name="Tomlinson C."/>
            <person name="Mitreva M."/>
            <person name="Hou S."/>
            <person name="Chen J."/>
            <person name="Wollam A."/>
            <person name="Pepin K.H."/>
            <person name="Johnson M."/>
            <person name="Bhonagiri V."/>
            <person name="Zhang X."/>
            <person name="Suruliraj S."/>
            <person name="Warren W."/>
            <person name="Chinwalla A."/>
            <person name="Mardis E.R."/>
            <person name="Wilson R.K."/>
        </authorList>
    </citation>
    <scope>NUCLEOTIDE SEQUENCE [LARGE SCALE GENOMIC DNA]</scope>
    <source>
        <strain evidence="2 3">F0435</strain>
    </source>
</reference>
<sequence length="156" mass="18183">MVHLKRRIRLTPIRKRKKLRNHLKRRPRNRLKRRRKRSQKRPPLQKPNQIRQIKPVTIPIRILIQLPGPKNLLVRIPGITTRTRATQLKVIKQLVKRPIRVITRRLMTIITKPAQPIITLIPQPATRPLEQLAAILAIPLGTQRLPRAAKGVINSV</sequence>
<dbReference type="AlphaFoldDB" id="H1LJ31"/>
<dbReference type="EMBL" id="AGRJ01000226">
    <property type="protein sequence ID" value="EHO49277.1"/>
    <property type="molecule type" value="Genomic_DNA"/>
</dbReference>
<accession>H1LJ31</accession>
<dbReference type="HOGENOM" id="CLU_1684355_0_0_9"/>
<gene>
    <name evidence="2" type="ORF">HMPREF9104_02623</name>
</gene>